<dbReference type="Proteomes" id="UP001148662">
    <property type="component" value="Unassembled WGS sequence"/>
</dbReference>
<evidence type="ECO:0000313" key="1">
    <source>
        <dbReference type="EMBL" id="KAJ3552795.1"/>
    </source>
</evidence>
<keyword evidence="2" id="KW-1185">Reference proteome</keyword>
<evidence type="ECO:0000313" key="2">
    <source>
        <dbReference type="Proteomes" id="UP001148662"/>
    </source>
</evidence>
<comment type="caution">
    <text evidence="1">The sequence shown here is derived from an EMBL/GenBank/DDBJ whole genome shotgun (WGS) entry which is preliminary data.</text>
</comment>
<organism evidence="1 2">
    <name type="scientific">Phlebia brevispora</name>
    <dbReference type="NCBI Taxonomy" id="194682"/>
    <lineage>
        <taxon>Eukaryota</taxon>
        <taxon>Fungi</taxon>
        <taxon>Dikarya</taxon>
        <taxon>Basidiomycota</taxon>
        <taxon>Agaricomycotina</taxon>
        <taxon>Agaricomycetes</taxon>
        <taxon>Polyporales</taxon>
        <taxon>Meruliaceae</taxon>
        <taxon>Phlebia</taxon>
    </lineage>
</organism>
<name>A0ACC1T4W4_9APHY</name>
<protein>
    <submittedName>
        <fullName evidence="1">Uncharacterized protein</fullName>
    </submittedName>
</protein>
<reference evidence="1" key="1">
    <citation type="submission" date="2022-07" db="EMBL/GenBank/DDBJ databases">
        <title>Genome Sequence of Phlebia brevispora.</title>
        <authorList>
            <person name="Buettner E."/>
        </authorList>
    </citation>
    <scope>NUCLEOTIDE SEQUENCE</scope>
    <source>
        <strain evidence="1">MPL23</strain>
    </source>
</reference>
<dbReference type="EMBL" id="JANHOG010000616">
    <property type="protein sequence ID" value="KAJ3552795.1"/>
    <property type="molecule type" value="Genomic_DNA"/>
</dbReference>
<gene>
    <name evidence="1" type="ORF">NM688_g3968</name>
</gene>
<sequence length="205" mass="23722">MLNKSNVLVCTFIAFNLGLAVWRTVAAGYRWRVQSRAPFVDYIDINFPVYWSLPPSDPVAMSLHEPARFSLASDNTTGDLEWMTVLNYTREGRVQFGEQQRAFMPAYFHQFHCLRSLQRSIVFPGDRGDVNLLKAPDEHVHHCLNYLRQLFICVAADSLEKGDFTQHDLDEGTVGDDLVCQDWEVLFGEMERKYEEFAAWSIKYN</sequence>
<accession>A0ACC1T4W4</accession>
<proteinExistence type="predicted"/>